<protein>
    <submittedName>
        <fullName evidence="1">Nitroreductase family deazaflavin-dependent oxidoreductase</fullName>
    </submittedName>
</protein>
<dbReference type="Gene3D" id="2.30.110.10">
    <property type="entry name" value="Electron Transport, Fmn-binding Protein, Chain A"/>
    <property type="match status" value="1"/>
</dbReference>
<sequence>MAKQSFSHRLQKSIEPLALAMSGRRWFPLYAVVNHRGRRSGTAYKTPVAVVPTVGRGSVLIGLPWGRETNWARNVIAAGGVDLTWKGRTVHATNPRIIDAVEATALTRALFRPVVKRMPGAIVLHEQTER</sequence>
<gene>
    <name evidence="1" type="ORF">SM116_14605</name>
</gene>
<reference evidence="1 2" key="1">
    <citation type="submission" date="2023-11" db="EMBL/GenBank/DDBJ databases">
        <title>Genome sequence of Microbacterium rhizosphaerae KACC 19337.</title>
        <authorList>
            <person name="Choi H."/>
            <person name="Kim S."/>
            <person name="Kim Y."/>
            <person name="Kwon S.-W."/>
            <person name="Heo J."/>
        </authorList>
    </citation>
    <scope>NUCLEOTIDE SEQUENCE [LARGE SCALE GENOMIC DNA]</scope>
    <source>
        <strain evidence="1 2">KACC 19337</strain>
    </source>
</reference>
<evidence type="ECO:0000313" key="2">
    <source>
        <dbReference type="Proteomes" id="UP001323798"/>
    </source>
</evidence>
<dbReference type="InterPro" id="IPR012349">
    <property type="entry name" value="Split_barrel_FMN-bd"/>
</dbReference>
<evidence type="ECO:0000313" key="1">
    <source>
        <dbReference type="EMBL" id="WPR88981.1"/>
    </source>
</evidence>
<dbReference type="InterPro" id="IPR004378">
    <property type="entry name" value="F420H2_quin_Rdtase"/>
</dbReference>
<keyword evidence="2" id="KW-1185">Reference proteome</keyword>
<proteinExistence type="predicted"/>
<dbReference type="EMBL" id="CP139368">
    <property type="protein sequence ID" value="WPR88981.1"/>
    <property type="molecule type" value="Genomic_DNA"/>
</dbReference>
<dbReference type="Proteomes" id="UP001323798">
    <property type="component" value="Chromosome"/>
</dbReference>
<accession>A0ABZ0SNW7</accession>
<name>A0ABZ0SNW7_9MICO</name>
<dbReference type="NCBIfam" id="TIGR00026">
    <property type="entry name" value="hi_GC_TIGR00026"/>
    <property type="match status" value="1"/>
</dbReference>
<dbReference type="RefSeq" id="WP_320941698.1">
    <property type="nucleotide sequence ID" value="NZ_BAABEU010000008.1"/>
</dbReference>
<organism evidence="1 2">
    <name type="scientific">Microbacterium rhizosphaerae</name>
    <dbReference type="NCBI Taxonomy" id="1678237"/>
    <lineage>
        <taxon>Bacteria</taxon>
        <taxon>Bacillati</taxon>
        <taxon>Actinomycetota</taxon>
        <taxon>Actinomycetes</taxon>
        <taxon>Micrococcales</taxon>
        <taxon>Microbacteriaceae</taxon>
        <taxon>Microbacterium</taxon>
    </lineage>
</organism>